<keyword evidence="5 11" id="KW-0472">Membrane</keyword>
<feature type="signal peptide" evidence="12">
    <location>
        <begin position="1"/>
        <end position="28"/>
    </location>
</feature>
<evidence type="ECO:0000256" key="4">
    <source>
        <dbReference type="ARBA" id="ARBA00022729"/>
    </source>
</evidence>
<dbReference type="PANTHER" id="PTHR33021">
    <property type="entry name" value="BLUE COPPER PROTEIN"/>
    <property type="match status" value="1"/>
</dbReference>
<evidence type="ECO:0000256" key="5">
    <source>
        <dbReference type="ARBA" id="ARBA00023136"/>
    </source>
</evidence>
<dbReference type="InterPro" id="IPR041846">
    <property type="entry name" value="ENL_dom"/>
</dbReference>
<accession>A0AAW1MR54</accession>
<feature type="chain" id="PRO_5043912279" description="Phytocyanin domain-containing protein" evidence="12">
    <location>
        <begin position="29"/>
        <end position="184"/>
    </location>
</feature>
<dbReference type="InterPro" id="IPR039391">
    <property type="entry name" value="Phytocyanin-like"/>
</dbReference>
<evidence type="ECO:0000256" key="12">
    <source>
        <dbReference type="SAM" id="SignalP"/>
    </source>
</evidence>
<organism evidence="14 15">
    <name type="scientific">Saponaria officinalis</name>
    <name type="common">Common soapwort</name>
    <name type="synonym">Lychnis saponaria</name>
    <dbReference type="NCBI Taxonomy" id="3572"/>
    <lineage>
        <taxon>Eukaryota</taxon>
        <taxon>Viridiplantae</taxon>
        <taxon>Streptophyta</taxon>
        <taxon>Embryophyta</taxon>
        <taxon>Tracheophyta</taxon>
        <taxon>Spermatophyta</taxon>
        <taxon>Magnoliopsida</taxon>
        <taxon>eudicotyledons</taxon>
        <taxon>Gunneridae</taxon>
        <taxon>Pentapetalae</taxon>
        <taxon>Caryophyllales</taxon>
        <taxon>Caryophyllaceae</taxon>
        <taxon>Caryophylleae</taxon>
        <taxon>Saponaria</taxon>
    </lineage>
</organism>
<evidence type="ECO:0000256" key="6">
    <source>
        <dbReference type="ARBA" id="ARBA00023157"/>
    </source>
</evidence>
<name>A0AAW1MR54_SAPOF</name>
<evidence type="ECO:0000256" key="1">
    <source>
        <dbReference type="ARBA" id="ARBA00004609"/>
    </source>
</evidence>
<evidence type="ECO:0000256" key="9">
    <source>
        <dbReference type="ARBA" id="ARBA00035011"/>
    </source>
</evidence>
<feature type="region of interest" description="Disordered" evidence="10">
    <location>
        <begin position="135"/>
        <end position="155"/>
    </location>
</feature>
<evidence type="ECO:0000256" key="3">
    <source>
        <dbReference type="ARBA" id="ARBA00022622"/>
    </source>
</evidence>
<keyword evidence="4 12" id="KW-0732">Signal</keyword>
<dbReference type="Proteomes" id="UP001443914">
    <property type="component" value="Unassembled WGS sequence"/>
</dbReference>
<evidence type="ECO:0000256" key="2">
    <source>
        <dbReference type="ARBA" id="ARBA00022475"/>
    </source>
</evidence>
<evidence type="ECO:0000313" key="14">
    <source>
        <dbReference type="EMBL" id="KAK9748182.1"/>
    </source>
</evidence>
<evidence type="ECO:0000256" key="7">
    <source>
        <dbReference type="ARBA" id="ARBA00023180"/>
    </source>
</evidence>
<dbReference type="GO" id="GO:0098552">
    <property type="term" value="C:side of membrane"/>
    <property type="evidence" value="ECO:0007669"/>
    <property type="project" value="UniProtKB-KW"/>
</dbReference>
<dbReference type="SUPFAM" id="SSF49503">
    <property type="entry name" value="Cupredoxins"/>
    <property type="match status" value="1"/>
</dbReference>
<feature type="domain" description="Phytocyanin" evidence="13">
    <location>
        <begin position="29"/>
        <end position="131"/>
    </location>
</feature>
<keyword evidence="11" id="KW-1133">Transmembrane helix</keyword>
<keyword evidence="7" id="KW-0325">Glycoprotein</keyword>
<sequence>MASICNKVIISVMLICISLCLMFKNGNSTEFMVGDSKGWGVPPSKEPNSYNLWAEKKRFKVNDTLEFQYKKDSIMIVNEAEYEKCKTSSPLFFSNNGNTAIALNRSGLFYFISGVTGHCERGQKMVVKVLDVTDTTTPQQPPASPADDDHSHDNKKKNGANTRFNFMGFSCMFLVFVGVFVVLV</sequence>
<keyword evidence="15" id="KW-1185">Reference proteome</keyword>
<keyword evidence="8" id="KW-0449">Lipoprotein</keyword>
<dbReference type="InterPro" id="IPR008972">
    <property type="entry name" value="Cupredoxin"/>
</dbReference>
<dbReference type="InterPro" id="IPR003245">
    <property type="entry name" value="Phytocyanin_dom"/>
</dbReference>
<proteinExistence type="inferred from homology"/>
<reference evidence="14" key="1">
    <citation type="submission" date="2024-03" db="EMBL/GenBank/DDBJ databases">
        <title>WGS assembly of Saponaria officinalis var. Norfolk2.</title>
        <authorList>
            <person name="Jenkins J."/>
            <person name="Shu S."/>
            <person name="Grimwood J."/>
            <person name="Barry K."/>
            <person name="Goodstein D."/>
            <person name="Schmutz J."/>
            <person name="Leebens-Mack J."/>
            <person name="Osbourn A."/>
        </authorList>
    </citation>
    <scope>NUCLEOTIDE SEQUENCE [LARGE SCALE GENOMIC DNA]</scope>
    <source>
        <strain evidence="14">JIC</strain>
    </source>
</reference>
<gene>
    <name evidence="14" type="ORF">RND81_02G041700</name>
</gene>
<evidence type="ECO:0000313" key="15">
    <source>
        <dbReference type="Proteomes" id="UP001443914"/>
    </source>
</evidence>
<comment type="subcellular location">
    <subcellularLocation>
        <location evidence="1">Cell membrane</location>
        <topology evidence="1">Lipid-anchor</topology>
        <topology evidence="1">GPI-anchor</topology>
    </subcellularLocation>
</comment>
<evidence type="ECO:0000256" key="10">
    <source>
        <dbReference type="SAM" id="MobiDB-lite"/>
    </source>
</evidence>
<dbReference type="GO" id="GO:0005886">
    <property type="term" value="C:plasma membrane"/>
    <property type="evidence" value="ECO:0007669"/>
    <property type="project" value="UniProtKB-SubCell"/>
</dbReference>
<dbReference type="Pfam" id="PF02298">
    <property type="entry name" value="Cu_bind_like"/>
    <property type="match status" value="1"/>
</dbReference>
<protein>
    <recommendedName>
        <fullName evidence="13">Phytocyanin domain-containing protein</fullName>
    </recommendedName>
</protein>
<keyword evidence="2" id="KW-1003">Cell membrane</keyword>
<dbReference type="CDD" id="cd11019">
    <property type="entry name" value="OsENODL1_like"/>
    <property type="match status" value="1"/>
</dbReference>
<dbReference type="FunFam" id="2.60.40.420:FF:000010">
    <property type="entry name" value="Early nodulin-like protein 1"/>
    <property type="match status" value="1"/>
</dbReference>
<dbReference type="EMBL" id="JBDFQZ010000002">
    <property type="protein sequence ID" value="KAK9748182.1"/>
    <property type="molecule type" value="Genomic_DNA"/>
</dbReference>
<feature type="transmembrane region" description="Helical" evidence="11">
    <location>
        <begin position="164"/>
        <end position="183"/>
    </location>
</feature>
<keyword evidence="11" id="KW-0812">Transmembrane</keyword>
<dbReference type="PANTHER" id="PTHR33021:SF289">
    <property type="entry name" value="EARLY NODULIN-LIKE PROTEIN 5-RELATED"/>
    <property type="match status" value="1"/>
</dbReference>
<dbReference type="GO" id="GO:0009055">
    <property type="term" value="F:electron transfer activity"/>
    <property type="evidence" value="ECO:0007669"/>
    <property type="project" value="InterPro"/>
</dbReference>
<keyword evidence="3" id="KW-0336">GPI-anchor</keyword>
<keyword evidence="6" id="KW-1015">Disulfide bond</keyword>
<evidence type="ECO:0000256" key="11">
    <source>
        <dbReference type="SAM" id="Phobius"/>
    </source>
</evidence>
<dbReference type="Gene3D" id="2.60.40.420">
    <property type="entry name" value="Cupredoxins - blue copper proteins"/>
    <property type="match status" value="1"/>
</dbReference>
<dbReference type="PROSITE" id="PS51485">
    <property type="entry name" value="PHYTOCYANIN"/>
    <property type="match status" value="1"/>
</dbReference>
<dbReference type="AlphaFoldDB" id="A0AAW1MR54"/>
<evidence type="ECO:0000259" key="13">
    <source>
        <dbReference type="PROSITE" id="PS51485"/>
    </source>
</evidence>
<comment type="similarity">
    <text evidence="9">Belongs to the early nodulin-like (ENODL) family.</text>
</comment>
<comment type="caution">
    <text evidence="14">The sequence shown here is derived from an EMBL/GenBank/DDBJ whole genome shotgun (WGS) entry which is preliminary data.</text>
</comment>
<evidence type="ECO:0000256" key="8">
    <source>
        <dbReference type="ARBA" id="ARBA00023288"/>
    </source>
</evidence>